<dbReference type="Proteomes" id="UP000094385">
    <property type="component" value="Unassembled WGS sequence"/>
</dbReference>
<organism evidence="8 9">
    <name type="scientific">Lipomyces starkeyi NRRL Y-11557</name>
    <dbReference type="NCBI Taxonomy" id="675824"/>
    <lineage>
        <taxon>Eukaryota</taxon>
        <taxon>Fungi</taxon>
        <taxon>Dikarya</taxon>
        <taxon>Ascomycota</taxon>
        <taxon>Saccharomycotina</taxon>
        <taxon>Lipomycetes</taxon>
        <taxon>Lipomycetales</taxon>
        <taxon>Lipomycetaceae</taxon>
        <taxon>Lipomyces</taxon>
    </lineage>
</organism>
<dbReference type="Pfam" id="PF03798">
    <property type="entry name" value="TRAM_LAG1_CLN8"/>
    <property type="match status" value="1"/>
</dbReference>
<feature type="transmembrane region" description="Helical" evidence="6">
    <location>
        <begin position="105"/>
        <end position="122"/>
    </location>
</feature>
<dbReference type="SMART" id="SM00724">
    <property type="entry name" value="TLC"/>
    <property type="match status" value="1"/>
</dbReference>
<feature type="transmembrane region" description="Helical" evidence="6">
    <location>
        <begin position="36"/>
        <end position="57"/>
    </location>
</feature>
<evidence type="ECO:0000313" key="8">
    <source>
        <dbReference type="EMBL" id="ODQ71932.1"/>
    </source>
</evidence>
<keyword evidence="2 5" id="KW-0812">Transmembrane</keyword>
<dbReference type="GO" id="GO:0055088">
    <property type="term" value="P:lipid homeostasis"/>
    <property type="evidence" value="ECO:0007669"/>
    <property type="project" value="TreeGrafter"/>
</dbReference>
<dbReference type="GO" id="GO:0005783">
    <property type="term" value="C:endoplasmic reticulum"/>
    <property type="evidence" value="ECO:0007669"/>
    <property type="project" value="TreeGrafter"/>
</dbReference>
<evidence type="ECO:0000313" key="9">
    <source>
        <dbReference type="Proteomes" id="UP000094385"/>
    </source>
</evidence>
<proteinExistence type="predicted"/>
<evidence type="ECO:0000256" key="4">
    <source>
        <dbReference type="ARBA" id="ARBA00023136"/>
    </source>
</evidence>
<evidence type="ECO:0000259" key="7">
    <source>
        <dbReference type="PROSITE" id="PS50922"/>
    </source>
</evidence>
<feature type="transmembrane region" description="Helical" evidence="6">
    <location>
        <begin position="134"/>
        <end position="153"/>
    </location>
</feature>
<dbReference type="AlphaFoldDB" id="A0A1E3Q462"/>
<dbReference type="InterPro" id="IPR006634">
    <property type="entry name" value="TLC-dom"/>
</dbReference>
<accession>A0A1E3Q462</accession>
<evidence type="ECO:0000256" key="5">
    <source>
        <dbReference type="PROSITE-ProRule" id="PRU00205"/>
    </source>
</evidence>
<dbReference type="STRING" id="675824.A0A1E3Q462"/>
<dbReference type="PROSITE" id="PS50922">
    <property type="entry name" value="TLC"/>
    <property type="match status" value="1"/>
</dbReference>
<dbReference type="EMBL" id="KV454296">
    <property type="protein sequence ID" value="ODQ71932.1"/>
    <property type="molecule type" value="Genomic_DNA"/>
</dbReference>
<keyword evidence="3 6" id="KW-1133">Transmembrane helix</keyword>
<dbReference type="GO" id="GO:0016020">
    <property type="term" value="C:membrane"/>
    <property type="evidence" value="ECO:0007669"/>
    <property type="project" value="UniProtKB-SubCell"/>
</dbReference>
<gene>
    <name evidence="8" type="ORF">LIPSTDRAFT_64149</name>
</gene>
<dbReference type="PANTHER" id="PTHR13439:SF0">
    <property type="entry name" value="TOPOISOMERASE I DAMAGE AFFECTED PROTEIN 4"/>
    <property type="match status" value="1"/>
</dbReference>
<name>A0A1E3Q462_LIPST</name>
<feature type="domain" description="TLC" evidence="7">
    <location>
        <begin position="66"/>
        <end position="265"/>
    </location>
</feature>
<evidence type="ECO:0000256" key="1">
    <source>
        <dbReference type="ARBA" id="ARBA00004141"/>
    </source>
</evidence>
<comment type="subcellular location">
    <subcellularLocation>
        <location evidence="1">Membrane</location>
        <topology evidence="1">Multi-pass membrane protein</topology>
    </subcellularLocation>
</comment>
<keyword evidence="4 5" id="KW-0472">Membrane</keyword>
<feature type="transmembrane region" description="Helical" evidence="6">
    <location>
        <begin position="69"/>
        <end position="93"/>
    </location>
</feature>
<feature type="transmembrane region" description="Helical" evidence="6">
    <location>
        <begin position="159"/>
        <end position="180"/>
    </location>
</feature>
<keyword evidence="9" id="KW-1185">Reference proteome</keyword>
<dbReference type="OrthoDB" id="10266980at2759"/>
<sequence>MIDPLAIAYPEGVAASLDAICGYVHLPALSKHIHEVVLAFALYQGLFLLGPFFGSFVSSYKTLNERTRLNFDIHVVSQVQCLLILALALPAFFDPDLQDDHIFAYSPYGGLVYAFAVGYFAWDSYISIKYIKWFGPGFALHGVASLSVFLLSFRPFLMYYGPIFLYFELSTPFLNVHWFAGHLPSGTISETVQLVNGILLLVTFFSARLVCGFYSIGRVAFDAWAVLDKMPLWLPSVVLTSNLSLNCLNIYWFSKMIKAVQRRLNSVKAGTTAPDLLTEEEDVKGHKME</sequence>
<evidence type="ECO:0000256" key="2">
    <source>
        <dbReference type="ARBA" id="ARBA00022692"/>
    </source>
</evidence>
<evidence type="ECO:0000256" key="6">
    <source>
        <dbReference type="SAM" id="Phobius"/>
    </source>
</evidence>
<feature type="transmembrane region" description="Helical" evidence="6">
    <location>
        <begin position="192"/>
        <end position="216"/>
    </location>
</feature>
<reference evidence="8 9" key="1">
    <citation type="journal article" date="2016" name="Proc. Natl. Acad. Sci. U.S.A.">
        <title>Comparative genomics of biotechnologically important yeasts.</title>
        <authorList>
            <person name="Riley R."/>
            <person name="Haridas S."/>
            <person name="Wolfe K.H."/>
            <person name="Lopes M.R."/>
            <person name="Hittinger C.T."/>
            <person name="Goeker M."/>
            <person name="Salamov A.A."/>
            <person name="Wisecaver J.H."/>
            <person name="Long T.M."/>
            <person name="Calvey C.H."/>
            <person name="Aerts A.L."/>
            <person name="Barry K.W."/>
            <person name="Choi C."/>
            <person name="Clum A."/>
            <person name="Coughlan A.Y."/>
            <person name="Deshpande S."/>
            <person name="Douglass A.P."/>
            <person name="Hanson S.J."/>
            <person name="Klenk H.-P."/>
            <person name="LaButti K.M."/>
            <person name="Lapidus A."/>
            <person name="Lindquist E.A."/>
            <person name="Lipzen A.M."/>
            <person name="Meier-Kolthoff J.P."/>
            <person name="Ohm R.A."/>
            <person name="Otillar R.P."/>
            <person name="Pangilinan J.L."/>
            <person name="Peng Y."/>
            <person name="Rokas A."/>
            <person name="Rosa C.A."/>
            <person name="Scheuner C."/>
            <person name="Sibirny A.A."/>
            <person name="Slot J.C."/>
            <person name="Stielow J.B."/>
            <person name="Sun H."/>
            <person name="Kurtzman C.P."/>
            <person name="Blackwell M."/>
            <person name="Grigoriev I.V."/>
            <person name="Jeffries T.W."/>
        </authorList>
    </citation>
    <scope>NUCLEOTIDE SEQUENCE [LARGE SCALE GENOMIC DNA]</scope>
    <source>
        <strain evidence="8 9">NRRL Y-11557</strain>
    </source>
</reference>
<feature type="transmembrane region" description="Helical" evidence="6">
    <location>
        <begin position="232"/>
        <end position="253"/>
    </location>
</feature>
<protein>
    <recommendedName>
        <fullName evidence="7">TLC domain-containing protein</fullName>
    </recommendedName>
</protein>
<evidence type="ECO:0000256" key="3">
    <source>
        <dbReference type="ARBA" id="ARBA00022989"/>
    </source>
</evidence>
<dbReference type="InterPro" id="IPR050846">
    <property type="entry name" value="TLCD"/>
</dbReference>
<dbReference type="PANTHER" id="PTHR13439">
    <property type="entry name" value="CT120 PROTEIN"/>
    <property type="match status" value="1"/>
</dbReference>